<dbReference type="NCBIfam" id="NF006948">
    <property type="entry name" value="PRK09430.1"/>
    <property type="match status" value="1"/>
</dbReference>
<feature type="topological domain" description="Cytoplasmic" evidence="7">
    <location>
        <begin position="31"/>
        <end position="261"/>
    </location>
</feature>
<evidence type="ECO:0000256" key="6">
    <source>
        <dbReference type="ARBA" id="ARBA00023186"/>
    </source>
</evidence>
<keyword evidence="2 7" id="KW-0997">Cell inner membrane</keyword>
<dbReference type="EMBL" id="JACNFK010000027">
    <property type="protein sequence ID" value="MBC8519785.1"/>
    <property type="molecule type" value="Genomic_DNA"/>
</dbReference>
<name>A0A8J6P503_9GAMM</name>
<dbReference type="InterPro" id="IPR036869">
    <property type="entry name" value="J_dom_sf"/>
</dbReference>
<dbReference type="Pfam" id="PF00226">
    <property type="entry name" value="DnaJ"/>
    <property type="match status" value="1"/>
</dbReference>
<reference evidence="9 10" key="1">
    <citation type="submission" date="2020-08" db="EMBL/GenBank/DDBJ databases">
        <title>Bridging the membrane lipid divide: bacteria of the FCB group superphylum have the potential to synthesize archaeal ether lipids.</title>
        <authorList>
            <person name="Villanueva L."/>
            <person name="Von Meijenfeldt F.A.B."/>
            <person name="Westbye A.B."/>
            <person name="Yadav S."/>
            <person name="Hopmans E.C."/>
            <person name="Dutilh B.E."/>
            <person name="Sinninghe Damste J.S."/>
        </authorList>
    </citation>
    <scope>NUCLEOTIDE SEQUENCE [LARGE SCALE GENOMIC DNA]</scope>
    <source>
        <strain evidence="9">NIOZ-UU100</strain>
    </source>
</reference>
<comment type="caution">
    <text evidence="9">The sequence shown here is derived from an EMBL/GenBank/DDBJ whole genome shotgun (WGS) entry which is preliminary data.</text>
</comment>
<protein>
    <recommendedName>
        <fullName evidence="7">Co-chaperone protein DjlA</fullName>
    </recommendedName>
</protein>
<dbReference type="AlphaFoldDB" id="A0A8J6P503"/>
<dbReference type="PROSITE" id="PS50076">
    <property type="entry name" value="DNAJ_2"/>
    <property type="match status" value="1"/>
</dbReference>
<keyword evidence="1 7" id="KW-1003">Cell membrane</keyword>
<evidence type="ECO:0000313" key="10">
    <source>
        <dbReference type="Proteomes" id="UP000654401"/>
    </source>
</evidence>
<gene>
    <name evidence="7 9" type="primary">djlA</name>
    <name evidence="9" type="ORF">H8D24_05210</name>
</gene>
<keyword evidence="4 7" id="KW-1133">Transmembrane helix</keyword>
<evidence type="ECO:0000256" key="2">
    <source>
        <dbReference type="ARBA" id="ARBA00022519"/>
    </source>
</evidence>
<comment type="function">
    <text evidence="7">Regulatory DnaK co-chaperone. Direct interaction between DnaK and DjlA is needed for the induction of the wcaABCDE operon, involved in the synthesis of a colanic acid polysaccharide capsule, possibly through activation of the RcsB/RcsC phosphotransfer signaling pathway. The colanic acid capsule may help the bacterium survive conditions outside the host.</text>
</comment>
<evidence type="ECO:0000256" key="3">
    <source>
        <dbReference type="ARBA" id="ARBA00022692"/>
    </source>
</evidence>
<evidence type="ECO:0000256" key="5">
    <source>
        <dbReference type="ARBA" id="ARBA00023136"/>
    </source>
</evidence>
<evidence type="ECO:0000256" key="4">
    <source>
        <dbReference type="ARBA" id="ARBA00022989"/>
    </source>
</evidence>
<evidence type="ECO:0000313" key="9">
    <source>
        <dbReference type="EMBL" id="MBC8519785.1"/>
    </source>
</evidence>
<dbReference type="InterPro" id="IPR007791">
    <property type="entry name" value="DjlA_N"/>
</dbReference>
<proteinExistence type="inferred from homology"/>
<evidence type="ECO:0000259" key="8">
    <source>
        <dbReference type="PROSITE" id="PS50076"/>
    </source>
</evidence>
<dbReference type="SMART" id="SM00271">
    <property type="entry name" value="DnaJ"/>
    <property type="match status" value="1"/>
</dbReference>
<dbReference type="PANTHER" id="PTHR24074">
    <property type="entry name" value="CO-CHAPERONE PROTEIN DJLA"/>
    <property type="match status" value="1"/>
</dbReference>
<dbReference type="InterPro" id="IPR001623">
    <property type="entry name" value="DnaJ_domain"/>
</dbReference>
<dbReference type="Proteomes" id="UP000654401">
    <property type="component" value="Unassembled WGS sequence"/>
</dbReference>
<dbReference type="PRINTS" id="PR00625">
    <property type="entry name" value="JDOMAIN"/>
</dbReference>
<evidence type="ECO:0000256" key="1">
    <source>
        <dbReference type="ARBA" id="ARBA00022475"/>
    </source>
</evidence>
<dbReference type="CDD" id="cd07316">
    <property type="entry name" value="terB_like_DjlA"/>
    <property type="match status" value="1"/>
</dbReference>
<dbReference type="SUPFAM" id="SSF46565">
    <property type="entry name" value="Chaperone J-domain"/>
    <property type="match status" value="1"/>
</dbReference>
<dbReference type="Pfam" id="PF05099">
    <property type="entry name" value="TerB"/>
    <property type="match status" value="1"/>
</dbReference>
<evidence type="ECO:0000256" key="7">
    <source>
        <dbReference type="HAMAP-Rule" id="MF_01153"/>
    </source>
</evidence>
<comment type="domain">
    <text evidence="7">The transmembrane domain is a dimerization domain.</text>
</comment>
<dbReference type="CDD" id="cd06257">
    <property type="entry name" value="DnaJ"/>
    <property type="match status" value="1"/>
</dbReference>
<feature type="topological domain" description="Periplasmic" evidence="7">
    <location>
        <begin position="1"/>
        <end position="6"/>
    </location>
</feature>
<organism evidence="9 10">
    <name type="scientific">Candidatus Thiopontia autotrophica</name>
    <dbReference type="NCBI Taxonomy" id="2841688"/>
    <lineage>
        <taxon>Bacteria</taxon>
        <taxon>Pseudomonadati</taxon>
        <taxon>Pseudomonadota</taxon>
        <taxon>Gammaproteobacteria</taxon>
        <taxon>Candidatus Thiopontia</taxon>
    </lineage>
</organism>
<dbReference type="InterPro" id="IPR050817">
    <property type="entry name" value="DjlA_DnaK_co-chaperone"/>
</dbReference>
<dbReference type="SUPFAM" id="SSF158682">
    <property type="entry name" value="TerB-like"/>
    <property type="match status" value="1"/>
</dbReference>
<sequence length="261" mass="28650">MGWAGKILGGAFGFMLGGPLGALIGASFGHNFDKGMRSASSSGGWGIGNQQRVQTAFFTATFSVMGHVAKADGKVTADEIQMARAVMDHLQLDANLRKAAEKLFNEGKRAGFPLDDLLHQFRQETSRRTTLIQMFMEIQLQAAYADGVLHPAEKKILLHISSILGIPRALYDQLESMVKSGGSTQRGSSNRPTLSAAYKALGLKQDATDAEVKRAYRRLMSQHHPDKLVAKGLPEEMMKMATEKTHQIRMAYEAIQESRKK</sequence>
<keyword evidence="3 7" id="KW-0812">Transmembrane</keyword>
<dbReference type="InterPro" id="IPR029024">
    <property type="entry name" value="TerB-like"/>
</dbReference>
<keyword evidence="6 7" id="KW-0143">Chaperone</keyword>
<dbReference type="HAMAP" id="MF_01153">
    <property type="entry name" value="DjlA"/>
    <property type="match status" value="1"/>
</dbReference>
<accession>A0A8J6P503</accession>
<dbReference type="Gene3D" id="1.10.3680.10">
    <property type="entry name" value="TerB-like"/>
    <property type="match status" value="1"/>
</dbReference>
<comment type="subunit">
    <text evidence="7">Homodimer.</text>
</comment>
<dbReference type="GO" id="GO:0051087">
    <property type="term" value="F:protein-folding chaperone binding"/>
    <property type="evidence" value="ECO:0007669"/>
    <property type="project" value="InterPro"/>
</dbReference>
<dbReference type="InterPro" id="IPR023749">
    <property type="entry name" value="DjlA"/>
</dbReference>
<comment type="subcellular location">
    <subcellularLocation>
        <location evidence="7">Cell inner membrane</location>
        <topology evidence="7">Single-pass type III membrane protein</topology>
    </subcellularLocation>
</comment>
<keyword evidence="5 7" id="KW-0472">Membrane</keyword>
<feature type="domain" description="J" evidence="8">
    <location>
        <begin position="196"/>
        <end position="261"/>
    </location>
</feature>
<dbReference type="GO" id="GO:0005886">
    <property type="term" value="C:plasma membrane"/>
    <property type="evidence" value="ECO:0007669"/>
    <property type="project" value="UniProtKB-SubCell"/>
</dbReference>
<dbReference type="Gene3D" id="1.10.287.110">
    <property type="entry name" value="DnaJ domain"/>
    <property type="match status" value="1"/>
</dbReference>